<sequence length="25" mass="2664">MEAAMPPGAAAGPRYPEAFMDRVNN</sequence>
<name>A0A7W9WLQ4_9ACTN</name>
<reference evidence="2 3" key="1">
    <citation type="submission" date="2020-08" db="EMBL/GenBank/DDBJ databases">
        <title>Genomic Encyclopedia of Type Strains, Phase IV (KMG-IV): sequencing the most valuable type-strain genomes for metagenomic binning, comparative biology and taxonomic classification.</title>
        <authorList>
            <person name="Goeker M."/>
        </authorList>
    </citation>
    <scope>NUCLEOTIDE SEQUENCE [LARGE SCALE GENOMIC DNA]</scope>
    <source>
        <strain evidence="2 3">DSM 43350</strain>
    </source>
</reference>
<proteinExistence type="predicted"/>
<gene>
    <name evidence="2" type="ORF">HNR57_007929</name>
</gene>
<accession>A0A7W9WLQ4</accession>
<protein>
    <submittedName>
        <fullName evidence="2">Uncharacterized protein</fullName>
    </submittedName>
</protein>
<dbReference type="Proteomes" id="UP000591537">
    <property type="component" value="Unassembled WGS sequence"/>
</dbReference>
<dbReference type="EMBL" id="JACHGV010000030">
    <property type="protein sequence ID" value="MBB6081966.1"/>
    <property type="molecule type" value="Genomic_DNA"/>
</dbReference>
<feature type="region of interest" description="Disordered" evidence="1">
    <location>
        <begin position="1"/>
        <end position="25"/>
    </location>
</feature>
<evidence type="ECO:0000256" key="1">
    <source>
        <dbReference type="SAM" id="MobiDB-lite"/>
    </source>
</evidence>
<evidence type="ECO:0000313" key="2">
    <source>
        <dbReference type="EMBL" id="MBB6081966.1"/>
    </source>
</evidence>
<comment type="caution">
    <text evidence="2">The sequence shown here is derived from an EMBL/GenBank/DDBJ whole genome shotgun (WGS) entry which is preliminary data.</text>
</comment>
<dbReference type="AlphaFoldDB" id="A0A7W9WLQ4"/>
<keyword evidence="3" id="KW-1185">Reference proteome</keyword>
<feature type="compositionally biased region" description="Low complexity" evidence="1">
    <location>
        <begin position="1"/>
        <end position="18"/>
    </location>
</feature>
<evidence type="ECO:0000313" key="3">
    <source>
        <dbReference type="Proteomes" id="UP000591537"/>
    </source>
</evidence>
<organism evidence="2 3">
    <name type="scientific">Streptomyces paradoxus</name>
    <dbReference type="NCBI Taxonomy" id="66375"/>
    <lineage>
        <taxon>Bacteria</taxon>
        <taxon>Bacillati</taxon>
        <taxon>Actinomycetota</taxon>
        <taxon>Actinomycetes</taxon>
        <taxon>Kitasatosporales</taxon>
        <taxon>Streptomycetaceae</taxon>
        <taxon>Streptomyces</taxon>
    </lineage>
</organism>